<proteinExistence type="predicted"/>
<feature type="region of interest" description="Disordered" evidence="1">
    <location>
        <begin position="1"/>
        <end position="22"/>
    </location>
</feature>
<dbReference type="EMBL" id="CAXAMN010000281">
    <property type="protein sequence ID" value="CAK8987423.1"/>
    <property type="molecule type" value="Genomic_DNA"/>
</dbReference>
<accession>A0ABP0HCB4</accession>
<gene>
    <name evidence="2" type="ORF">CCMP2556_LOCUS872</name>
</gene>
<protein>
    <recommendedName>
        <fullName evidence="4">PARP catalytic domain-containing protein</fullName>
    </recommendedName>
</protein>
<dbReference type="Gene3D" id="3.90.228.10">
    <property type="match status" value="1"/>
</dbReference>
<dbReference type="SUPFAM" id="SSF56399">
    <property type="entry name" value="ADP-ribosylation"/>
    <property type="match status" value="1"/>
</dbReference>
<feature type="compositionally biased region" description="Low complexity" evidence="1">
    <location>
        <begin position="10"/>
        <end position="22"/>
    </location>
</feature>
<keyword evidence="3" id="KW-1185">Reference proteome</keyword>
<name>A0ABP0HCB4_9DINO</name>
<reference evidence="2 3" key="1">
    <citation type="submission" date="2024-02" db="EMBL/GenBank/DDBJ databases">
        <authorList>
            <person name="Chen Y."/>
            <person name="Shah S."/>
            <person name="Dougan E. K."/>
            <person name="Thang M."/>
            <person name="Chan C."/>
        </authorList>
    </citation>
    <scope>NUCLEOTIDE SEQUENCE [LARGE SCALE GENOMIC DNA]</scope>
</reference>
<comment type="caution">
    <text evidence="2">The sequence shown here is derived from an EMBL/GenBank/DDBJ whole genome shotgun (WGS) entry which is preliminary data.</text>
</comment>
<evidence type="ECO:0000256" key="1">
    <source>
        <dbReference type="SAM" id="MobiDB-lite"/>
    </source>
</evidence>
<feature type="non-terminal residue" evidence="2">
    <location>
        <position position="1"/>
    </location>
</feature>
<evidence type="ECO:0008006" key="4">
    <source>
        <dbReference type="Google" id="ProtNLM"/>
    </source>
</evidence>
<sequence length="252" mass="26306">PCTTAAHLIPSSSAPSQAAGSGSSSGGTFSRCANPDCPCTSSFSGLQGDFCCMSCHGGVPCQRNVHNAPQAPPANQCAAGCGRPSFNGQAGQFCGLTCRQKFAKPTPTVRASQPSKRGPDVLAMGGKGQTFEAWHGTSRTNALQIKSSGCFRVDTPADGCLGKGAYFAGRRKAERFAHDFGQGQPALVRCSITVQNPCYVDGDDRSWQARGFDSCRATSTSKSSNPEWCIASNSCIQVVEVVDLRGQARPAN</sequence>
<organism evidence="2 3">
    <name type="scientific">Durusdinium trenchii</name>
    <dbReference type="NCBI Taxonomy" id="1381693"/>
    <lineage>
        <taxon>Eukaryota</taxon>
        <taxon>Sar</taxon>
        <taxon>Alveolata</taxon>
        <taxon>Dinophyceae</taxon>
        <taxon>Suessiales</taxon>
        <taxon>Symbiodiniaceae</taxon>
        <taxon>Durusdinium</taxon>
    </lineage>
</organism>
<evidence type="ECO:0000313" key="3">
    <source>
        <dbReference type="Proteomes" id="UP001642484"/>
    </source>
</evidence>
<evidence type="ECO:0000313" key="2">
    <source>
        <dbReference type="EMBL" id="CAK8987423.1"/>
    </source>
</evidence>
<dbReference type="Proteomes" id="UP001642484">
    <property type="component" value="Unassembled WGS sequence"/>
</dbReference>